<dbReference type="PANTHER" id="PTHR12741">
    <property type="entry name" value="LYST-INTERACTING PROTEIN LIP5 DOPAMINE RESPONSIVE PROTEIN DRG-1"/>
    <property type="match status" value="1"/>
</dbReference>
<evidence type="ECO:0000313" key="1">
    <source>
        <dbReference type="EMBL" id="KAL0286788.1"/>
    </source>
</evidence>
<organism evidence="1">
    <name type="scientific">Sesamum calycinum</name>
    <dbReference type="NCBI Taxonomy" id="2727403"/>
    <lineage>
        <taxon>Eukaryota</taxon>
        <taxon>Viridiplantae</taxon>
        <taxon>Streptophyta</taxon>
        <taxon>Embryophyta</taxon>
        <taxon>Tracheophyta</taxon>
        <taxon>Spermatophyta</taxon>
        <taxon>Magnoliopsida</taxon>
        <taxon>eudicotyledons</taxon>
        <taxon>Gunneridae</taxon>
        <taxon>Pentapetalae</taxon>
        <taxon>asterids</taxon>
        <taxon>lamiids</taxon>
        <taxon>Lamiales</taxon>
        <taxon>Pedaliaceae</taxon>
        <taxon>Sesamum</taxon>
    </lineage>
</organism>
<comment type="caution">
    <text evidence="1">The sequence shown here is derived from an EMBL/GenBank/DDBJ whole genome shotgun (WGS) entry which is preliminary data.</text>
</comment>
<sequence>MTFVTNLLKKRVEVRAAAAALRAVGDLRRPPFSTWKPHYDLLDWLALFFGFQESNVRNQREHLVLHLANAQMRLSPPPDNIDTLDPLPSCAASAAIS</sequence>
<dbReference type="GO" id="GO:0046527">
    <property type="term" value="F:glucosyltransferase activity"/>
    <property type="evidence" value="ECO:0007669"/>
    <property type="project" value="TreeGrafter"/>
</dbReference>
<dbReference type="PANTHER" id="PTHR12741:SF7">
    <property type="entry name" value="CALLOSE SYNTHASE 12"/>
    <property type="match status" value="1"/>
</dbReference>
<dbReference type="AlphaFoldDB" id="A0AAW2IZ97"/>
<name>A0AAW2IZ97_9LAMI</name>
<dbReference type="EMBL" id="JACGWM010001854">
    <property type="protein sequence ID" value="KAL0286788.1"/>
    <property type="molecule type" value="Genomic_DNA"/>
</dbReference>
<dbReference type="GO" id="GO:0005886">
    <property type="term" value="C:plasma membrane"/>
    <property type="evidence" value="ECO:0007669"/>
    <property type="project" value="TreeGrafter"/>
</dbReference>
<proteinExistence type="predicted"/>
<reference evidence="1" key="2">
    <citation type="journal article" date="2024" name="Plant">
        <title>Genomic evolution and insights into agronomic trait innovations of Sesamum species.</title>
        <authorList>
            <person name="Miao H."/>
            <person name="Wang L."/>
            <person name="Qu L."/>
            <person name="Liu H."/>
            <person name="Sun Y."/>
            <person name="Le M."/>
            <person name="Wang Q."/>
            <person name="Wei S."/>
            <person name="Zheng Y."/>
            <person name="Lin W."/>
            <person name="Duan Y."/>
            <person name="Cao H."/>
            <person name="Xiong S."/>
            <person name="Wang X."/>
            <person name="Wei L."/>
            <person name="Li C."/>
            <person name="Ma Q."/>
            <person name="Ju M."/>
            <person name="Zhao R."/>
            <person name="Li G."/>
            <person name="Mu C."/>
            <person name="Tian Q."/>
            <person name="Mei H."/>
            <person name="Zhang T."/>
            <person name="Gao T."/>
            <person name="Zhang H."/>
        </authorList>
    </citation>
    <scope>NUCLEOTIDE SEQUENCE</scope>
    <source>
        <strain evidence="1">KEN8</strain>
    </source>
</reference>
<protein>
    <submittedName>
        <fullName evidence="1">Callose synthase 12</fullName>
    </submittedName>
</protein>
<gene>
    <name evidence="1" type="ORF">Scaly_2783100</name>
</gene>
<reference evidence="1" key="1">
    <citation type="submission" date="2020-06" db="EMBL/GenBank/DDBJ databases">
        <authorList>
            <person name="Li T."/>
            <person name="Hu X."/>
            <person name="Zhang T."/>
            <person name="Song X."/>
            <person name="Zhang H."/>
            <person name="Dai N."/>
            <person name="Sheng W."/>
            <person name="Hou X."/>
            <person name="Wei L."/>
        </authorList>
    </citation>
    <scope>NUCLEOTIDE SEQUENCE</scope>
    <source>
        <strain evidence="1">KEN8</strain>
        <tissue evidence="1">Leaf</tissue>
    </source>
</reference>
<accession>A0AAW2IZ97</accession>